<dbReference type="EMBL" id="JBJDPD010000018">
    <property type="protein sequence ID" value="MFK4001636.1"/>
    <property type="molecule type" value="Genomic_DNA"/>
</dbReference>
<gene>
    <name evidence="1" type="ORF">ACI2I3_09845</name>
</gene>
<dbReference type="Pfam" id="PF14281">
    <property type="entry name" value="PDDEXK_4"/>
    <property type="match status" value="1"/>
</dbReference>
<organism evidence="1 2">
    <name type="scientific">Psychrobacter namhaensis</name>
    <dbReference type="NCBI Taxonomy" id="292734"/>
    <lineage>
        <taxon>Bacteria</taxon>
        <taxon>Pseudomonadati</taxon>
        <taxon>Pseudomonadota</taxon>
        <taxon>Gammaproteobacteria</taxon>
        <taxon>Moraxellales</taxon>
        <taxon>Moraxellaceae</taxon>
        <taxon>Psychrobacter</taxon>
    </lineage>
</organism>
<accession>A0ABW8L9P6</accession>
<reference evidence="1 2" key="1">
    <citation type="submission" date="2024-11" db="EMBL/GenBank/DDBJ databases">
        <title>The Natural Products Discovery Center: Release of the First 8490 Sequenced Strains for Exploring Actinobacteria Biosynthetic Diversity.</title>
        <authorList>
            <person name="Kalkreuter E."/>
            <person name="Kautsar S.A."/>
            <person name="Yang D."/>
            <person name="Bader C.D."/>
            <person name="Teijaro C.N."/>
            <person name="Fluegel L."/>
            <person name="Davis C.M."/>
            <person name="Simpson J.R."/>
            <person name="Lauterbach L."/>
            <person name="Steele A.D."/>
            <person name="Gui C."/>
            <person name="Meng S."/>
            <person name="Li G."/>
            <person name="Viehrig K."/>
            <person name="Ye F."/>
            <person name="Su P."/>
            <person name="Kiefer A.F."/>
            <person name="Nichols A."/>
            <person name="Cepeda A.J."/>
            <person name="Yan W."/>
            <person name="Fan B."/>
            <person name="Jiang Y."/>
            <person name="Adhikari A."/>
            <person name="Zheng C.-J."/>
            <person name="Schuster L."/>
            <person name="Cowan T.M."/>
            <person name="Smanski M.J."/>
            <person name="Chevrette M.G."/>
            <person name="De Carvalho L.P.S."/>
            <person name="Shen B."/>
        </authorList>
    </citation>
    <scope>NUCLEOTIDE SEQUENCE [LARGE SCALE GENOMIC DNA]</scope>
    <source>
        <strain evidence="1 2">NPDC077433</strain>
    </source>
</reference>
<proteinExistence type="predicted"/>
<dbReference type="InterPro" id="IPR029470">
    <property type="entry name" value="PDDEXK_4"/>
</dbReference>
<sequence length="428" mass="50489">MLSNSFKQNILVLQKKEQEFQQQHDKSKLDFNIFTILRKTGEEVGLHSRFLAELLNKDASHKIEYFQQLFIETVLNNAIATQEWNREKLSSKDDYNCEIEYSFRNPDHGRADIILKNKKNVIVVENKIYAFDQKGQLAKYYKACQELGYDDKNIYIVYLNRFGDDVSPYGQGDISNDDYGVISYKEDIFNFLTLCTAKVADYPHIELTIEQYINTVARITGQTRDAKMKKEYIDFLADDNNFKTVYELSQNFETIQKNIQNDMWDKLLTYFSEKNLEFTFCDNQLSHYSQEKAVKQYFLRGGTKGKAKTYGLCYKIIEKDNLGVYCYIELNHRLYYSITLVDKDGRLPECPSDMKDFKGRVEKLHKNWKYQDKKKNLGGQIYPQRPVNFKNPNDNFFDIINEKSREEWVAETADDIIQLIDDVKNINF</sequence>
<name>A0ABW8L9P6_9GAMM</name>
<dbReference type="Proteomes" id="UP001620234">
    <property type="component" value="Unassembled WGS sequence"/>
</dbReference>
<comment type="caution">
    <text evidence="1">The sequence shown here is derived from an EMBL/GenBank/DDBJ whole genome shotgun (WGS) entry which is preliminary data.</text>
</comment>
<protein>
    <submittedName>
        <fullName evidence="1">PD-(D/E)XK nuclease family protein</fullName>
    </submittedName>
</protein>
<keyword evidence="2" id="KW-1185">Reference proteome</keyword>
<evidence type="ECO:0000313" key="1">
    <source>
        <dbReference type="EMBL" id="MFK4001636.1"/>
    </source>
</evidence>
<dbReference type="RefSeq" id="WP_230710935.1">
    <property type="nucleotide sequence ID" value="NZ_JBJDPD010000018.1"/>
</dbReference>
<evidence type="ECO:0000313" key="2">
    <source>
        <dbReference type="Proteomes" id="UP001620234"/>
    </source>
</evidence>